<name>A0A2N5RVG8_9BASI</name>
<proteinExistence type="predicted"/>
<evidence type="ECO:0000313" key="2">
    <source>
        <dbReference type="Proteomes" id="UP000235392"/>
    </source>
</evidence>
<dbReference type="AlphaFoldDB" id="A0A2N5RVG8"/>
<comment type="caution">
    <text evidence="1">The sequence shown here is derived from an EMBL/GenBank/DDBJ whole genome shotgun (WGS) entry which is preliminary data.</text>
</comment>
<organism evidence="1 2">
    <name type="scientific">Puccinia coronata f. sp. avenae</name>
    <dbReference type="NCBI Taxonomy" id="200324"/>
    <lineage>
        <taxon>Eukaryota</taxon>
        <taxon>Fungi</taxon>
        <taxon>Dikarya</taxon>
        <taxon>Basidiomycota</taxon>
        <taxon>Pucciniomycotina</taxon>
        <taxon>Pucciniomycetes</taxon>
        <taxon>Pucciniales</taxon>
        <taxon>Pucciniaceae</taxon>
        <taxon>Puccinia</taxon>
    </lineage>
</organism>
<sequence>DAFEFPSKLQQLFMGNNNKENFQSLIRMYNNLVAFTSVHTNIDYSVQGQFGISVFRISGGMTH</sequence>
<protein>
    <submittedName>
        <fullName evidence="1">Uncharacterized protein</fullName>
    </submittedName>
</protein>
<accession>A0A2N5RVG8</accession>
<reference evidence="1 2" key="1">
    <citation type="submission" date="2017-11" db="EMBL/GenBank/DDBJ databases">
        <title>De novo assembly and phasing of dikaryotic genomes from two isolates of Puccinia coronata f. sp. avenae, the causal agent of oat crown rust.</title>
        <authorList>
            <person name="Miller M.E."/>
            <person name="Zhang Y."/>
            <person name="Omidvar V."/>
            <person name="Sperschneider J."/>
            <person name="Schwessinger B."/>
            <person name="Raley C."/>
            <person name="Palmer J.M."/>
            <person name="Garnica D."/>
            <person name="Upadhyaya N."/>
            <person name="Rathjen J."/>
            <person name="Taylor J.M."/>
            <person name="Park R.F."/>
            <person name="Dodds P.N."/>
            <person name="Hirsch C.D."/>
            <person name="Kianian S.F."/>
            <person name="Figueroa M."/>
        </authorList>
    </citation>
    <scope>NUCLEOTIDE SEQUENCE [LARGE SCALE GENOMIC DNA]</scope>
    <source>
        <strain evidence="1">12SD80</strain>
    </source>
</reference>
<feature type="non-terminal residue" evidence="1">
    <location>
        <position position="1"/>
    </location>
</feature>
<gene>
    <name evidence="1" type="ORF">PCASD_26334</name>
</gene>
<dbReference type="EMBL" id="PGCI01001425">
    <property type="protein sequence ID" value="PLW04980.1"/>
    <property type="molecule type" value="Genomic_DNA"/>
</dbReference>
<evidence type="ECO:0000313" key="1">
    <source>
        <dbReference type="EMBL" id="PLW04980.1"/>
    </source>
</evidence>
<dbReference type="Proteomes" id="UP000235392">
    <property type="component" value="Unassembled WGS sequence"/>
</dbReference>